<evidence type="ECO:0000313" key="2">
    <source>
        <dbReference type="EMBL" id="GAX57609.1"/>
    </source>
</evidence>
<accession>A0A250VU48</accession>
<reference evidence="3" key="1">
    <citation type="submission" date="2017-05" db="EMBL/GenBank/DDBJ databases">
        <title>Streptomyces olivochromogenes NBRC 3561 whole genome shotgun sequence.</title>
        <authorList>
            <person name="Dohra H."/>
            <person name="Kodani S."/>
        </authorList>
    </citation>
    <scope>NUCLEOTIDE SEQUENCE [LARGE SCALE GENOMIC DNA]</scope>
    <source>
        <strain evidence="3">NBRC 3561</strain>
    </source>
</reference>
<dbReference type="EMBL" id="BDQI01000037">
    <property type="protein sequence ID" value="GAX57609.1"/>
    <property type="molecule type" value="Genomic_DNA"/>
</dbReference>
<name>A0A250VU48_STROL</name>
<dbReference type="AlphaFoldDB" id="A0A250VU48"/>
<evidence type="ECO:0000256" key="1">
    <source>
        <dbReference type="SAM" id="Phobius"/>
    </source>
</evidence>
<proteinExistence type="predicted"/>
<dbReference type="Proteomes" id="UP000217446">
    <property type="component" value="Unassembled WGS sequence"/>
</dbReference>
<keyword evidence="1" id="KW-0812">Transmembrane</keyword>
<protein>
    <submittedName>
        <fullName evidence="2">Uncharacterized protein</fullName>
    </submittedName>
</protein>
<sequence>MFVPGVGLGTGLIFGLIAWLEAPINIESAVSPADLLNADRRHVVFSLLAWGPVFGLVAGLINMFTSGSGFGLTAGLQSAFYSSRRS</sequence>
<feature type="transmembrane region" description="Helical" evidence="1">
    <location>
        <begin position="6"/>
        <end position="22"/>
    </location>
</feature>
<gene>
    <name evidence="2" type="ORF">SO3561_09179</name>
</gene>
<dbReference type="STRING" id="1963.AQJ27_46640"/>
<feature type="transmembrane region" description="Helical" evidence="1">
    <location>
        <begin position="43"/>
        <end position="64"/>
    </location>
</feature>
<comment type="caution">
    <text evidence="2">The sequence shown here is derived from an EMBL/GenBank/DDBJ whole genome shotgun (WGS) entry which is preliminary data.</text>
</comment>
<evidence type="ECO:0000313" key="3">
    <source>
        <dbReference type="Proteomes" id="UP000217446"/>
    </source>
</evidence>
<organism evidence="2 3">
    <name type="scientific">Streptomyces olivochromogenes</name>
    <dbReference type="NCBI Taxonomy" id="1963"/>
    <lineage>
        <taxon>Bacteria</taxon>
        <taxon>Bacillati</taxon>
        <taxon>Actinomycetota</taxon>
        <taxon>Actinomycetes</taxon>
        <taxon>Kitasatosporales</taxon>
        <taxon>Streptomycetaceae</taxon>
        <taxon>Streptomyces</taxon>
    </lineage>
</organism>
<keyword evidence="1" id="KW-1133">Transmembrane helix</keyword>
<keyword evidence="1" id="KW-0472">Membrane</keyword>
<keyword evidence="3" id="KW-1185">Reference proteome</keyword>